<evidence type="ECO:0000256" key="1">
    <source>
        <dbReference type="SAM" id="SignalP"/>
    </source>
</evidence>
<gene>
    <name evidence="3" type="ORF">SAMN05421762_0687</name>
</gene>
<keyword evidence="1" id="KW-0732">Signal</keyword>
<dbReference type="EMBL" id="FOLX01000001">
    <property type="protein sequence ID" value="SFC36337.1"/>
    <property type="molecule type" value="Genomic_DNA"/>
</dbReference>
<accession>A0A1I1IJB4</accession>
<evidence type="ECO:0000313" key="4">
    <source>
        <dbReference type="Proteomes" id="UP000231644"/>
    </source>
</evidence>
<keyword evidence="4" id="KW-1185">Reference proteome</keyword>
<evidence type="ECO:0000313" key="3">
    <source>
        <dbReference type="EMBL" id="SFC36337.1"/>
    </source>
</evidence>
<evidence type="ECO:0000259" key="2">
    <source>
        <dbReference type="Pfam" id="PF11412"/>
    </source>
</evidence>
<dbReference type="STRING" id="517719.SAMN05421762_0687"/>
<dbReference type="Proteomes" id="UP000231644">
    <property type="component" value="Unassembled WGS sequence"/>
</dbReference>
<reference evidence="3 4" key="1">
    <citation type="submission" date="2016-10" db="EMBL/GenBank/DDBJ databases">
        <authorList>
            <person name="de Groot N.N."/>
        </authorList>
    </citation>
    <scope>NUCLEOTIDE SEQUENCE [LARGE SCALE GENOMIC DNA]</scope>
    <source>
        <strain evidence="3 4">DSM 29619</strain>
    </source>
</reference>
<proteinExistence type="predicted"/>
<dbReference type="RefSeq" id="WP_093450420.1">
    <property type="nucleotide sequence ID" value="NZ_FNZG01000002.1"/>
</dbReference>
<organism evidence="3 4">
    <name type="scientific">Pseudooceanicola nitratireducens</name>
    <dbReference type="NCBI Taxonomy" id="517719"/>
    <lineage>
        <taxon>Bacteria</taxon>
        <taxon>Pseudomonadati</taxon>
        <taxon>Pseudomonadota</taxon>
        <taxon>Alphaproteobacteria</taxon>
        <taxon>Rhodobacterales</taxon>
        <taxon>Paracoccaceae</taxon>
        <taxon>Pseudooceanicola</taxon>
    </lineage>
</organism>
<dbReference type="Pfam" id="PF11412">
    <property type="entry name" value="DsbD_N"/>
    <property type="match status" value="1"/>
</dbReference>
<dbReference type="OrthoDB" id="9811036at2"/>
<protein>
    <submittedName>
        <fullName evidence="3">Thiol-disulfide interchange protein, contains DsbC and DsbD domains</fullName>
    </submittedName>
</protein>
<feature type="domain" description="Thiol:disulfide interchange protein DsbD N-terminal" evidence="2">
    <location>
        <begin position="35"/>
        <end position="148"/>
    </location>
</feature>
<feature type="chain" id="PRO_5014182929" evidence="1">
    <location>
        <begin position="26"/>
        <end position="271"/>
    </location>
</feature>
<feature type="signal peptide" evidence="1">
    <location>
        <begin position="1"/>
        <end position="25"/>
    </location>
</feature>
<dbReference type="AlphaFoldDB" id="A0A1I1IJB4"/>
<dbReference type="InterPro" id="IPR028250">
    <property type="entry name" value="DsbDN"/>
</dbReference>
<name>A0A1I1IJB4_9RHOB</name>
<sequence>MTLRHLLSSCCLALLPVVAGGVAQANPYADHLAVRLLPGWKQADGSHIAGLEFQLSQGWKTYWRAPGDAGVPPVFDWSASQNVARVDVIWPTPHVFWQNGMRSIGYSDRVVLPLRIEPSGSGAVHLDGVLQVGICSDICVPLHVDLSTLVLPPQGRRDPAIAASLAERPFSGAEAGVRDVTCRVEPKGRKMRLRAEIVMPAAGADEVVVVETRDPNLWVSEAKTRRQGDHLTAEAVIMPMSGGAMMFDRSSLNLTVLGGGQTIEIEGCAAR</sequence>